<name>A0A7X9DJW1_UNCKA</name>
<proteinExistence type="predicted"/>
<reference evidence="1 2" key="1">
    <citation type="journal article" date="2020" name="Biotechnol. Biofuels">
        <title>New insights from the biogas microbiome by comprehensive genome-resolved metagenomics of nearly 1600 species originating from multiple anaerobic digesters.</title>
        <authorList>
            <person name="Campanaro S."/>
            <person name="Treu L."/>
            <person name="Rodriguez-R L.M."/>
            <person name="Kovalovszki A."/>
            <person name="Ziels R.M."/>
            <person name="Maus I."/>
            <person name="Zhu X."/>
            <person name="Kougias P.G."/>
            <person name="Basile A."/>
            <person name="Luo G."/>
            <person name="Schluter A."/>
            <person name="Konstantinidis K.T."/>
            <person name="Angelidaki I."/>
        </authorList>
    </citation>
    <scope>NUCLEOTIDE SEQUENCE [LARGE SCALE GENOMIC DNA]</scope>
    <source>
        <strain evidence="1">AS27yjCOA_165</strain>
    </source>
</reference>
<evidence type="ECO:0000313" key="1">
    <source>
        <dbReference type="EMBL" id="NMB69751.1"/>
    </source>
</evidence>
<dbReference type="EMBL" id="JAAZNL010000008">
    <property type="protein sequence ID" value="NMB69751.1"/>
    <property type="molecule type" value="Genomic_DNA"/>
</dbReference>
<comment type="caution">
    <text evidence="1">The sequence shown here is derived from an EMBL/GenBank/DDBJ whole genome shotgun (WGS) entry which is preliminary data.</text>
</comment>
<sequence>MPKIKPSSLSRKDDVTSNIERNNYMEEILDLLGLSEEYSHETWMDMLEELCFENPDIADKLQEHIDEITYLAECRLCADTDYLLAEIEYGDGNHGSPPELIKILRESYEEKIECRD</sequence>
<evidence type="ECO:0000313" key="2">
    <source>
        <dbReference type="Proteomes" id="UP000526033"/>
    </source>
</evidence>
<dbReference type="Proteomes" id="UP000526033">
    <property type="component" value="Unassembled WGS sequence"/>
</dbReference>
<gene>
    <name evidence="1" type="ORF">GYA27_00915</name>
</gene>
<organism evidence="1 2">
    <name type="scientific">candidate division WWE3 bacterium</name>
    <dbReference type="NCBI Taxonomy" id="2053526"/>
    <lineage>
        <taxon>Bacteria</taxon>
        <taxon>Katanobacteria</taxon>
    </lineage>
</organism>
<dbReference type="AlphaFoldDB" id="A0A7X9DJW1"/>
<protein>
    <submittedName>
        <fullName evidence="1">Uncharacterized protein</fullName>
    </submittedName>
</protein>
<accession>A0A7X9DJW1</accession>